<dbReference type="STRING" id="1166018.FAES_2919"/>
<evidence type="ECO:0000256" key="8">
    <source>
        <dbReference type="ARBA" id="ARBA00023239"/>
    </source>
</evidence>
<comment type="cofactor">
    <cofactor evidence="1">
        <name>Zn(2+)</name>
        <dbReference type="ChEBI" id="CHEBI:29105"/>
    </cofactor>
</comment>
<evidence type="ECO:0000256" key="6">
    <source>
        <dbReference type="ARBA" id="ARBA00022723"/>
    </source>
</evidence>
<dbReference type="Pfam" id="PF01242">
    <property type="entry name" value="PTPS"/>
    <property type="match status" value="1"/>
</dbReference>
<evidence type="ECO:0000256" key="1">
    <source>
        <dbReference type="ARBA" id="ARBA00001947"/>
    </source>
</evidence>
<dbReference type="eggNOG" id="COG0720">
    <property type="taxonomic scope" value="Bacteria"/>
</dbReference>
<evidence type="ECO:0000256" key="3">
    <source>
        <dbReference type="ARBA" id="ARBA00008900"/>
    </source>
</evidence>
<dbReference type="FunFam" id="3.30.479.10:FF:000003">
    <property type="entry name" value="6-pyruvoyl tetrahydrobiopterin synthase"/>
    <property type="match status" value="1"/>
</dbReference>
<dbReference type="EC" id="4.1.2.50" evidence="4"/>
<dbReference type="PATRIC" id="fig|1166018.3.peg.4688"/>
<dbReference type="InterPro" id="IPR038418">
    <property type="entry name" value="6-PTP_synth/QueD_sf"/>
</dbReference>
<dbReference type="KEGG" id="fae:FAES_2919"/>
<name>I0K9X5_9BACT</name>
<evidence type="ECO:0000256" key="10">
    <source>
        <dbReference type="ARBA" id="ARBA00048807"/>
    </source>
</evidence>
<dbReference type="Proteomes" id="UP000011058">
    <property type="component" value="Chromosome"/>
</dbReference>
<keyword evidence="6" id="KW-0479">Metal-binding</keyword>
<protein>
    <recommendedName>
        <fullName evidence="5">6-carboxy-5,6,7,8-tetrahydropterin synthase</fullName>
        <ecNumber evidence="4">4.1.2.50</ecNumber>
    </recommendedName>
    <alternativeName>
        <fullName evidence="9">Queuosine biosynthesis protein QueD</fullName>
    </alternativeName>
</protein>
<dbReference type="SUPFAM" id="SSF55620">
    <property type="entry name" value="Tetrahydrobiopterin biosynthesis enzymes-like"/>
    <property type="match status" value="1"/>
</dbReference>
<keyword evidence="8" id="KW-0456">Lyase</keyword>
<evidence type="ECO:0000256" key="7">
    <source>
        <dbReference type="ARBA" id="ARBA00022833"/>
    </source>
</evidence>
<evidence type="ECO:0000256" key="2">
    <source>
        <dbReference type="ARBA" id="ARBA00005061"/>
    </source>
</evidence>
<dbReference type="PANTHER" id="PTHR12589">
    <property type="entry name" value="PYRUVOYL TETRAHYDROBIOPTERIN SYNTHASE"/>
    <property type="match status" value="1"/>
</dbReference>
<evidence type="ECO:0000313" key="12">
    <source>
        <dbReference type="Proteomes" id="UP000011058"/>
    </source>
</evidence>
<evidence type="ECO:0000256" key="4">
    <source>
        <dbReference type="ARBA" id="ARBA00012982"/>
    </source>
</evidence>
<evidence type="ECO:0000256" key="5">
    <source>
        <dbReference type="ARBA" id="ARBA00018141"/>
    </source>
</evidence>
<dbReference type="GO" id="GO:0046872">
    <property type="term" value="F:metal ion binding"/>
    <property type="evidence" value="ECO:0007669"/>
    <property type="project" value="UniProtKB-KW"/>
</dbReference>
<organism evidence="11 12">
    <name type="scientific">Fibrella aestuarina BUZ 2</name>
    <dbReference type="NCBI Taxonomy" id="1166018"/>
    <lineage>
        <taxon>Bacteria</taxon>
        <taxon>Pseudomonadati</taxon>
        <taxon>Bacteroidota</taxon>
        <taxon>Cytophagia</taxon>
        <taxon>Cytophagales</taxon>
        <taxon>Spirosomataceae</taxon>
        <taxon>Fibrella</taxon>
    </lineage>
</organism>
<dbReference type="HOGENOM" id="CLU_111016_2_0_10"/>
<dbReference type="AlphaFoldDB" id="I0K9X5"/>
<dbReference type="RefSeq" id="WP_015332027.1">
    <property type="nucleotide sequence ID" value="NC_020054.1"/>
</dbReference>
<comment type="similarity">
    <text evidence="3">Belongs to the PTPS family. QueD subfamily.</text>
</comment>
<evidence type="ECO:0000313" key="11">
    <source>
        <dbReference type="EMBL" id="CCH00928.1"/>
    </source>
</evidence>
<reference evidence="11 12" key="1">
    <citation type="journal article" date="2012" name="J. Bacteriol.">
        <title>Genome Sequence of Fibrella aestuarina BUZ 2T, a Filamentous Marine Bacterium.</title>
        <authorList>
            <person name="Filippini M."/>
            <person name="Qi W."/>
            <person name="Blom J."/>
            <person name="Goesmann A."/>
            <person name="Smits T.H."/>
            <person name="Bagheri H.C."/>
        </authorList>
    </citation>
    <scope>NUCLEOTIDE SEQUENCE [LARGE SCALE GENOMIC DNA]</scope>
    <source>
        <strain evidence="12">BUZ 2T</strain>
    </source>
</reference>
<proteinExistence type="inferred from homology"/>
<dbReference type="UniPathway" id="UPA00391"/>
<sequence>MMDPNGAEAPRVAVFRKEHFNAAHRLNNPNWSDEKNTRVYGKCNNPNYHGHNYELTVQVVGPIDPETGYVIDMKVLGDLIKTQVTDRFDHKNLNLDTDEFRDLNPSAENIAIVIYTILRKHIEPSLDLKIRLHETERNFVEYPV</sequence>
<keyword evidence="7" id="KW-0862">Zinc</keyword>
<keyword evidence="12" id="KW-1185">Reference proteome</keyword>
<comment type="catalytic activity">
    <reaction evidence="10">
        <text>7,8-dihydroneopterin 3'-triphosphate + H2O = 6-carboxy-5,6,7,8-tetrahydropterin + triphosphate + acetaldehyde + 2 H(+)</text>
        <dbReference type="Rhea" id="RHEA:27966"/>
        <dbReference type="ChEBI" id="CHEBI:15343"/>
        <dbReference type="ChEBI" id="CHEBI:15377"/>
        <dbReference type="ChEBI" id="CHEBI:15378"/>
        <dbReference type="ChEBI" id="CHEBI:18036"/>
        <dbReference type="ChEBI" id="CHEBI:58462"/>
        <dbReference type="ChEBI" id="CHEBI:61032"/>
        <dbReference type="EC" id="4.1.2.50"/>
    </reaction>
</comment>
<dbReference type="PANTHER" id="PTHR12589:SF7">
    <property type="entry name" value="6-PYRUVOYL TETRAHYDROBIOPTERIN SYNTHASE"/>
    <property type="match status" value="1"/>
</dbReference>
<dbReference type="GO" id="GO:0070497">
    <property type="term" value="F:6-carboxytetrahydropterin synthase activity"/>
    <property type="evidence" value="ECO:0007669"/>
    <property type="project" value="UniProtKB-EC"/>
</dbReference>
<dbReference type="Gene3D" id="3.30.479.10">
    <property type="entry name" value="6-pyruvoyl tetrahydropterin synthase/QueD"/>
    <property type="match status" value="1"/>
</dbReference>
<evidence type="ECO:0000256" key="9">
    <source>
        <dbReference type="ARBA" id="ARBA00031449"/>
    </source>
</evidence>
<comment type="pathway">
    <text evidence="2">Purine metabolism; 7-cyano-7-deazaguanine biosynthesis.</text>
</comment>
<gene>
    <name evidence="11" type="ORF">FAES_2919</name>
</gene>
<accession>I0K9X5</accession>
<dbReference type="EMBL" id="HE796683">
    <property type="protein sequence ID" value="CCH00928.1"/>
    <property type="molecule type" value="Genomic_DNA"/>
</dbReference>
<dbReference type="InterPro" id="IPR007115">
    <property type="entry name" value="6-PTP_synth/QueD"/>
</dbReference>